<accession>A0ABW4ED26</accession>
<name>A0ABW4ED26_9RHOB</name>
<organism evidence="2 3">
    <name type="scientific">Lacimonas salitolerans</name>
    <dbReference type="NCBI Taxonomy" id="1323750"/>
    <lineage>
        <taxon>Bacteria</taxon>
        <taxon>Pseudomonadati</taxon>
        <taxon>Pseudomonadota</taxon>
        <taxon>Alphaproteobacteria</taxon>
        <taxon>Rhodobacterales</taxon>
        <taxon>Paracoccaceae</taxon>
        <taxon>Lacimonas</taxon>
    </lineage>
</organism>
<gene>
    <name evidence="2" type="ORF">ACFTOW_03015</name>
</gene>
<comment type="caution">
    <text evidence="2">The sequence shown here is derived from an EMBL/GenBank/DDBJ whole genome shotgun (WGS) entry which is preliminary data.</text>
</comment>
<dbReference type="RefSeq" id="WP_379912922.1">
    <property type="nucleotide sequence ID" value="NZ_JBHUDD010000027.1"/>
</dbReference>
<feature type="chain" id="PRO_5045575958" description="Secreted protein" evidence="1">
    <location>
        <begin position="23"/>
        <end position="96"/>
    </location>
</feature>
<evidence type="ECO:0000313" key="2">
    <source>
        <dbReference type="EMBL" id="MFD1508371.1"/>
    </source>
</evidence>
<keyword evidence="3" id="KW-1185">Reference proteome</keyword>
<sequence>MTYKTFLAATAVALAAAMPASASDAKLFPYHSKENYCPSGLQPVVYGGEISCGQPNQKMTYFQAKQHPVTTRHRTVKRASHGRLICPIGEKNCYYQ</sequence>
<evidence type="ECO:0000256" key="1">
    <source>
        <dbReference type="SAM" id="SignalP"/>
    </source>
</evidence>
<evidence type="ECO:0000313" key="3">
    <source>
        <dbReference type="Proteomes" id="UP001597186"/>
    </source>
</evidence>
<feature type="signal peptide" evidence="1">
    <location>
        <begin position="1"/>
        <end position="22"/>
    </location>
</feature>
<reference evidence="3" key="1">
    <citation type="journal article" date="2019" name="Int. J. Syst. Evol. Microbiol.">
        <title>The Global Catalogue of Microorganisms (GCM) 10K type strain sequencing project: providing services to taxonomists for standard genome sequencing and annotation.</title>
        <authorList>
            <consortium name="The Broad Institute Genomics Platform"/>
            <consortium name="The Broad Institute Genome Sequencing Center for Infectious Disease"/>
            <person name="Wu L."/>
            <person name="Ma J."/>
        </authorList>
    </citation>
    <scope>NUCLEOTIDE SEQUENCE [LARGE SCALE GENOMIC DNA]</scope>
    <source>
        <strain evidence="3">CGMCC 1.12477</strain>
    </source>
</reference>
<keyword evidence="1" id="KW-0732">Signal</keyword>
<evidence type="ECO:0008006" key="4">
    <source>
        <dbReference type="Google" id="ProtNLM"/>
    </source>
</evidence>
<protein>
    <recommendedName>
        <fullName evidence="4">Secreted protein</fullName>
    </recommendedName>
</protein>
<proteinExistence type="predicted"/>
<dbReference type="EMBL" id="JBHUDD010000027">
    <property type="protein sequence ID" value="MFD1508371.1"/>
    <property type="molecule type" value="Genomic_DNA"/>
</dbReference>
<dbReference type="Proteomes" id="UP001597186">
    <property type="component" value="Unassembled WGS sequence"/>
</dbReference>